<name>A0A848BCA7_9FIRM</name>
<dbReference type="InterPro" id="IPR050669">
    <property type="entry name" value="Hemerythrin"/>
</dbReference>
<feature type="domain" description="Hemerythrin-like" evidence="4">
    <location>
        <begin position="11"/>
        <end position="127"/>
    </location>
</feature>
<dbReference type="Pfam" id="PF01814">
    <property type="entry name" value="Hemerythrin"/>
    <property type="match status" value="1"/>
</dbReference>
<dbReference type="PANTHER" id="PTHR37164">
    <property type="entry name" value="BACTERIOHEMERYTHRIN"/>
    <property type="match status" value="1"/>
</dbReference>
<dbReference type="Gene3D" id="1.20.120.50">
    <property type="entry name" value="Hemerythrin-like"/>
    <property type="match status" value="1"/>
</dbReference>
<sequence length="156" mass="18335">MKYEFTKDFLTGIEFIDKEHARLFELANETYDLLHDELVTDKYDRIVDLIEELRDYTKTHFAHEEEFMQSISFQYIWSEKHQHLTFIKKLDGIDRKKLDDHQEAYILDVLDFLAKWLTGHIRGADARIGAAVRAMDAETRAKADAKAAELLKKIEG</sequence>
<dbReference type="CDD" id="cd12107">
    <property type="entry name" value="Hemerythrin"/>
    <property type="match status" value="1"/>
</dbReference>
<comment type="caution">
    <text evidence="5">The sequence shown here is derived from an EMBL/GenBank/DDBJ whole genome shotgun (WGS) entry which is preliminary data.</text>
</comment>
<dbReference type="PANTHER" id="PTHR37164:SF1">
    <property type="entry name" value="BACTERIOHEMERYTHRIN"/>
    <property type="match status" value="1"/>
</dbReference>
<dbReference type="EMBL" id="JABAFA010000009">
    <property type="protein sequence ID" value="NMD98691.1"/>
    <property type="molecule type" value="Genomic_DNA"/>
</dbReference>
<keyword evidence="3" id="KW-0408">Iron</keyword>
<dbReference type="RefSeq" id="WP_170077292.1">
    <property type="nucleotide sequence ID" value="NZ_JABAFA010000009.1"/>
</dbReference>
<dbReference type="AlphaFoldDB" id="A0A848BCA7"/>
<evidence type="ECO:0000313" key="6">
    <source>
        <dbReference type="Proteomes" id="UP000543804"/>
    </source>
</evidence>
<proteinExistence type="inferred from homology"/>
<comment type="similarity">
    <text evidence="1">Belongs to the hemerythrin family.</text>
</comment>
<dbReference type="NCBIfam" id="NF033749">
    <property type="entry name" value="bact_hemeryth"/>
    <property type="match status" value="1"/>
</dbReference>
<evidence type="ECO:0000256" key="2">
    <source>
        <dbReference type="ARBA" id="ARBA00022723"/>
    </source>
</evidence>
<organism evidence="5 6">
    <name type="scientific">Selenomonas bovis</name>
    <dbReference type="NCBI Taxonomy" id="416586"/>
    <lineage>
        <taxon>Bacteria</taxon>
        <taxon>Bacillati</taxon>
        <taxon>Bacillota</taxon>
        <taxon>Negativicutes</taxon>
        <taxon>Selenomonadales</taxon>
        <taxon>Selenomonadaceae</taxon>
        <taxon>Selenomonas</taxon>
    </lineage>
</organism>
<dbReference type="SUPFAM" id="SSF47188">
    <property type="entry name" value="Hemerythrin-like"/>
    <property type="match status" value="1"/>
</dbReference>
<dbReference type="NCBIfam" id="TIGR02481">
    <property type="entry name" value="hemeryth_dom"/>
    <property type="match status" value="1"/>
</dbReference>
<accession>A0A848BCA7</accession>
<keyword evidence="6" id="KW-1185">Reference proteome</keyword>
<gene>
    <name evidence="5" type="ORF">HF878_04225</name>
</gene>
<evidence type="ECO:0000256" key="1">
    <source>
        <dbReference type="ARBA" id="ARBA00010587"/>
    </source>
</evidence>
<dbReference type="InterPro" id="IPR035938">
    <property type="entry name" value="Hemerythrin-like_sf"/>
</dbReference>
<dbReference type="Proteomes" id="UP000543804">
    <property type="component" value="Unassembled WGS sequence"/>
</dbReference>
<dbReference type="InterPro" id="IPR012827">
    <property type="entry name" value="Hemerythrin_metal-bd"/>
</dbReference>
<protein>
    <submittedName>
        <fullName evidence="5">Hemerythrin family protein</fullName>
    </submittedName>
</protein>
<evidence type="ECO:0000313" key="5">
    <source>
        <dbReference type="EMBL" id="NMD98691.1"/>
    </source>
</evidence>
<dbReference type="InterPro" id="IPR012312">
    <property type="entry name" value="Hemerythrin-like"/>
</dbReference>
<reference evidence="5 6" key="1">
    <citation type="submission" date="2020-04" db="EMBL/GenBank/DDBJ databases">
        <authorList>
            <person name="Hitch T.C.A."/>
            <person name="Wylensek D."/>
            <person name="Clavel T."/>
        </authorList>
    </citation>
    <scope>NUCLEOTIDE SEQUENCE [LARGE SCALE GENOMIC DNA]</scope>
    <source>
        <strain evidence="5 6">PG-130-P53-12</strain>
    </source>
</reference>
<keyword evidence="2" id="KW-0479">Metal-binding</keyword>
<dbReference type="GO" id="GO:0046872">
    <property type="term" value="F:metal ion binding"/>
    <property type="evidence" value="ECO:0007669"/>
    <property type="project" value="UniProtKB-KW"/>
</dbReference>
<evidence type="ECO:0000259" key="4">
    <source>
        <dbReference type="Pfam" id="PF01814"/>
    </source>
</evidence>
<evidence type="ECO:0000256" key="3">
    <source>
        <dbReference type="ARBA" id="ARBA00023004"/>
    </source>
</evidence>